<dbReference type="InterPro" id="IPR005036">
    <property type="entry name" value="CBM21_dom"/>
</dbReference>
<dbReference type="GO" id="GO:2001069">
    <property type="term" value="F:glycogen binding"/>
    <property type="evidence" value="ECO:0007669"/>
    <property type="project" value="TreeGrafter"/>
</dbReference>
<evidence type="ECO:0000313" key="5">
    <source>
        <dbReference type="RefSeq" id="XP_013397914.1"/>
    </source>
</evidence>
<dbReference type="PANTHER" id="PTHR12307:SF36">
    <property type="entry name" value="GLYCOGEN-BINDING SUBUNIT 76A"/>
    <property type="match status" value="1"/>
</dbReference>
<evidence type="ECO:0000313" key="4">
    <source>
        <dbReference type="RefSeq" id="XP_013391610.1"/>
    </source>
</evidence>
<dbReference type="InterPro" id="IPR050782">
    <property type="entry name" value="PP1_regulatory_subunit_3"/>
</dbReference>
<dbReference type="STRING" id="7574.A0A1S3II49"/>
<gene>
    <name evidence="5 6" type="primary">LOC106164519</name>
    <name evidence="3 4" type="synonym">LOC106159754</name>
</gene>
<protein>
    <submittedName>
        <fullName evidence="3 4">Protein phosphatase 1 regulatory subunit 3B</fullName>
    </submittedName>
</protein>
<organism evidence="2 6">
    <name type="scientific">Lingula anatina</name>
    <name type="common">Brachiopod</name>
    <name type="synonym">Lingula unguis</name>
    <dbReference type="NCBI Taxonomy" id="7574"/>
    <lineage>
        <taxon>Eukaryota</taxon>
        <taxon>Metazoa</taxon>
        <taxon>Spiralia</taxon>
        <taxon>Lophotrochozoa</taxon>
        <taxon>Brachiopoda</taxon>
        <taxon>Linguliformea</taxon>
        <taxon>Lingulata</taxon>
        <taxon>Lingulida</taxon>
        <taxon>Linguloidea</taxon>
        <taxon>Lingulidae</taxon>
        <taxon>Lingula</taxon>
    </lineage>
</organism>
<dbReference type="RefSeq" id="XP_013397914.1">
    <property type="nucleotide sequence ID" value="XM_013542460.1"/>
</dbReference>
<reference evidence="3 4" key="1">
    <citation type="submission" date="2025-04" db="UniProtKB">
        <authorList>
            <consortium name="RefSeq"/>
        </authorList>
    </citation>
    <scope>IDENTIFICATION</scope>
    <source>
        <tissue evidence="3 4">Gonads</tissue>
    </source>
</reference>
<dbReference type="GO" id="GO:0000164">
    <property type="term" value="C:protein phosphatase type 1 complex"/>
    <property type="evidence" value="ECO:0007669"/>
    <property type="project" value="TreeGrafter"/>
</dbReference>
<dbReference type="GO" id="GO:0005979">
    <property type="term" value="P:regulation of glycogen biosynthetic process"/>
    <property type="evidence" value="ECO:0007669"/>
    <property type="project" value="TreeGrafter"/>
</dbReference>
<accession>A0A1S3II49</accession>
<dbReference type="AlphaFoldDB" id="A0A1S3II49"/>
<feature type="domain" description="CBM21" evidence="1">
    <location>
        <begin position="173"/>
        <end position="285"/>
    </location>
</feature>
<dbReference type="RefSeq" id="XP_013391609.1">
    <property type="nucleotide sequence ID" value="XM_013536155.1"/>
</dbReference>
<dbReference type="RefSeq" id="XP_013391610.1">
    <property type="nucleotide sequence ID" value="XM_013536156.1"/>
</dbReference>
<dbReference type="InterPro" id="IPR038175">
    <property type="entry name" value="CBM21_dom_sf"/>
</dbReference>
<dbReference type="GeneID" id="106159754"/>
<evidence type="ECO:0000259" key="1">
    <source>
        <dbReference type="PROSITE" id="PS51159"/>
    </source>
</evidence>
<dbReference type="Proteomes" id="UP000085678">
    <property type="component" value="Unplaced"/>
</dbReference>
<dbReference type="PANTHER" id="PTHR12307">
    <property type="entry name" value="PROTEIN PHOSPHATASE 1 REGULATORY SUBUNIT"/>
    <property type="match status" value="1"/>
</dbReference>
<dbReference type="Pfam" id="PF03370">
    <property type="entry name" value="CBM_21"/>
    <property type="match status" value="1"/>
</dbReference>
<name>A0A1S3II49_LINAN</name>
<dbReference type="KEGG" id="lak:106164519"/>
<evidence type="ECO:0000313" key="2">
    <source>
        <dbReference type="Proteomes" id="UP000085678"/>
    </source>
</evidence>
<dbReference type="PROSITE" id="PS51159">
    <property type="entry name" value="CBM21"/>
    <property type="match status" value="1"/>
</dbReference>
<proteinExistence type="predicted"/>
<evidence type="ECO:0000313" key="6">
    <source>
        <dbReference type="RefSeq" id="XP_013397915.1"/>
    </source>
</evidence>
<evidence type="ECO:0000313" key="3">
    <source>
        <dbReference type="RefSeq" id="XP_013391609.1"/>
    </source>
</evidence>
<dbReference type="KEGG" id="lak:106159754"/>
<dbReference type="GO" id="GO:0008157">
    <property type="term" value="F:protein phosphatase 1 binding"/>
    <property type="evidence" value="ECO:0007669"/>
    <property type="project" value="TreeGrafter"/>
</dbReference>
<sequence>MLAVGVPHLGTERSDMPVDLSSYLLASSPPVFDFYEYPRDDLLQQLRDSCKQSFKQREYESFDLLQSCVDTDDQQDVFRGETTPEDKSPVTDAPHSLLILSKNNRPKKRVTFADYNGLALSTVKIMTEPSDQPPKLPQSILEAVTEGVKASATSDAPLEIKFPQPAADYMKFRDKIQNNFVSLENVIVKEYHVYGTVKVKNVSFEKKVFARFTHDSWGKYDDIPAEYLPLGAGESSQYSSIDTFSFEFDVPATFDPSKRIEFAICYEENGIQHWDSNDGQNYGIAKANCNSGHVSDTPKYVQTVTDLPGVKSWADISSWKYVDTSVPYW</sequence>
<dbReference type="GeneID" id="106164519"/>
<dbReference type="Gene3D" id="2.60.40.2440">
    <property type="entry name" value="Carbohydrate binding type-21 domain"/>
    <property type="match status" value="1"/>
</dbReference>
<dbReference type="OMA" id="NCRLANT"/>
<dbReference type="OrthoDB" id="1881at2759"/>
<keyword evidence="2" id="KW-1185">Reference proteome</keyword>
<dbReference type="RefSeq" id="XP_013397915.1">
    <property type="nucleotide sequence ID" value="XM_013542461.1"/>
</dbReference>